<evidence type="ECO:0000313" key="2">
    <source>
        <dbReference type="EMBL" id="KXS14797.1"/>
    </source>
</evidence>
<reference evidence="2 3" key="1">
    <citation type="journal article" date="2015" name="Genome Biol. Evol.">
        <title>Phylogenomic analyses indicate that early fungi evolved digesting cell walls of algal ancestors of land plants.</title>
        <authorList>
            <person name="Chang Y."/>
            <person name="Wang S."/>
            <person name="Sekimoto S."/>
            <person name="Aerts A.L."/>
            <person name="Choi C."/>
            <person name="Clum A."/>
            <person name="LaButti K.M."/>
            <person name="Lindquist E.A."/>
            <person name="Yee Ngan C."/>
            <person name="Ohm R.A."/>
            <person name="Salamov A.A."/>
            <person name="Grigoriev I.V."/>
            <person name="Spatafora J.W."/>
            <person name="Berbee M.L."/>
        </authorList>
    </citation>
    <scope>NUCLEOTIDE SEQUENCE [LARGE SCALE GENOMIC DNA]</scope>
    <source>
        <strain evidence="2 3">JEL478</strain>
    </source>
</reference>
<organism evidence="2 3">
    <name type="scientific">Gonapodya prolifera (strain JEL478)</name>
    <name type="common">Monoblepharis prolifera</name>
    <dbReference type="NCBI Taxonomy" id="1344416"/>
    <lineage>
        <taxon>Eukaryota</taxon>
        <taxon>Fungi</taxon>
        <taxon>Fungi incertae sedis</taxon>
        <taxon>Chytridiomycota</taxon>
        <taxon>Chytridiomycota incertae sedis</taxon>
        <taxon>Monoblepharidomycetes</taxon>
        <taxon>Monoblepharidales</taxon>
        <taxon>Gonapodyaceae</taxon>
        <taxon>Gonapodya</taxon>
    </lineage>
</organism>
<dbReference type="OrthoDB" id="10011777at2759"/>
<dbReference type="GO" id="GO:0003824">
    <property type="term" value="F:catalytic activity"/>
    <property type="evidence" value="ECO:0007669"/>
    <property type="project" value="TreeGrafter"/>
</dbReference>
<name>A0A139ADE8_GONPJ</name>
<accession>A0A139ADE8</accession>
<dbReference type="InterPro" id="IPR011008">
    <property type="entry name" value="Dimeric_a/b-barrel"/>
</dbReference>
<dbReference type="AlphaFoldDB" id="A0A139ADE8"/>
<dbReference type="EMBL" id="KQ965766">
    <property type="protein sequence ID" value="KXS14797.1"/>
    <property type="molecule type" value="Genomic_DNA"/>
</dbReference>
<dbReference type="Proteomes" id="UP000070544">
    <property type="component" value="Unassembled WGS sequence"/>
</dbReference>
<evidence type="ECO:0000259" key="1">
    <source>
        <dbReference type="PROSITE" id="PS51725"/>
    </source>
</evidence>
<dbReference type="PROSITE" id="PS51725">
    <property type="entry name" value="ABM"/>
    <property type="match status" value="1"/>
</dbReference>
<dbReference type="Pfam" id="PF03992">
    <property type="entry name" value="ABM"/>
    <property type="match status" value="1"/>
</dbReference>
<feature type="domain" description="ABM" evidence="1">
    <location>
        <begin position="11"/>
        <end position="100"/>
    </location>
</feature>
<protein>
    <recommendedName>
        <fullName evidence="1">ABM domain-containing protein</fullName>
    </recommendedName>
</protein>
<dbReference type="SUPFAM" id="SSF54909">
    <property type="entry name" value="Dimeric alpha+beta barrel"/>
    <property type="match status" value="1"/>
</dbReference>
<sequence length="104" mass="11164">MTVSPHLSAAIRVAAFIPAKAGAEDKMIAGLKDLVTVSNTQDGVLEYQLTQDVKDSTKFWMIESYKDKASLDGHMASDVFKEAGPKLAEALGGELVLNWLTPVA</sequence>
<dbReference type="PANTHER" id="PTHR33336">
    <property type="entry name" value="QUINOL MONOOXYGENASE YGIN-RELATED"/>
    <property type="match status" value="1"/>
</dbReference>
<evidence type="ECO:0000313" key="3">
    <source>
        <dbReference type="Proteomes" id="UP000070544"/>
    </source>
</evidence>
<dbReference type="InterPro" id="IPR050744">
    <property type="entry name" value="AI-2_Isomerase_LsrG"/>
</dbReference>
<dbReference type="Gene3D" id="3.30.70.100">
    <property type="match status" value="1"/>
</dbReference>
<gene>
    <name evidence="2" type="ORF">M427DRAFT_32780</name>
</gene>
<dbReference type="InterPro" id="IPR007138">
    <property type="entry name" value="ABM_dom"/>
</dbReference>
<proteinExistence type="predicted"/>
<dbReference type="PANTHER" id="PTHR33336:SF15">
    <property type="entry name" value="ABM DOMAIN-CONTAINING PROTEIN"/>
    <property type="match status" value="1"/>
</dbReference>
<keyword evidence="3" id="KW-1185">Reference proteome</keyword>